<dbReference type="GO" id="GO:0005737">
    <property type="term" value="C:cytoplasm"/>
    <property type="evidence" value="ECO:0007669"/>
    <property type="project" value="UniProtKB-ARBA"/>
</dbReference>
<dbReference type="AlphaFoldDB" id="A0A6H5IN61"/>
<protein>
    <recommendedName>
        <fullName evidence="1">Tudor domain-containing protein</fullName>
    </recommendedName>
</protein>
<dbReference type="InterPro" id="IPR035437">
    <property type="entry name" value="SNase_OB-fold_sf"/>
</dbReference>
<gene>
    <name evidence="2" type="ORF">TBRA_LOCUS7909</name>
</gene>
<dbReference type="Proteomes" id="UP000479190">
    <property type="component" value="Unassembled WGS sequence"/>
</dbReference>
<keyword evidence="3" id="KW-1185">Reference proteome</keyword>
<feature type="domain" description="Tudor" evidence="1">
    <location>
        <begin position="149"/>
        <end position="226"/>
    </location>
</feature>
<sequence length="358" mass="40151">MSFVLRPIMFLAVYIGPRPNFFHSISSRARSAARQAHLQNVIQLEKLPSRTHGQAPRAHAGAYKYRLRLLKREGGMSKSLPCALARENCHCQKFPKVRVRRSVGVSRMFATHVELTLPEEPIFELVGTSQLPAEFVLDSIPDDISSLDKIYMVESYVRDKWLRGRVGQGIEETSEGTNNESTYEVYFIDHGFIEEEMTIDRFRSINEADSKRLGNLPPAVLRCSLSEIAPINNIWDDETIDVFKQMVQGYQETPQLSIELLKRLIIYHHGREDEASLQLDQEEILDISSSKVNGVNDSNNENDADVFIGSEVAPLGILPVGIPAIKRAVLPAIPDAAAEFKVVEAGTGVATKNLFKIY</sequence>
<dbReference type="OrthoDB" id="9989103at2759"/>
<reference evidence="2 3" key="1">
    <citation type="submission" date="2020-02" db="EMBL/GenBank/DDBJ databases">
        <authorList>
            <person name="Ferguson B K."/>
        </authorList>
    </citation>
    <scope>NUCLEOTIDE SEQUENCE [LARGE SCALE GENOMIC DNA]</scope>
</reference>
<evidence type="ECO:0000259" key="1">
    <source>
        <dbReference type="Pfam" id="PF00567"/>
    </source>
</evidence>
<dbReference type="SUPFAM" id="SSF63748">
    <property type="entry name" value="Tudor/PWWP/MBT"/>
    <property type="match status" value="1"/>
</dbReference>
<dbReference type="Gene3D" id="2.40.50.90">
    <property type="match status" value="1"/>
</dbReference>
<dbReference type="EMBL" id="CADCXV010000806">
    <property type="protein sequence ID" value="CAB0036027.1"/>
    <property type="molecule type" value="Genomic_DNA"/>
</dbReference>
<dbReference type="Pfam" id="PF00567">
    <property type="entry name" value="TUDOR"/>
    <property type="match status" value="1"/>
</dbReference>
<accession>A0A6H5IN61</accession>
<organism evidence="2 3">
    <name type="scientific">Trichogramma brassicae</name>
    <dbReference type="NCBI Taxonomy" id="86971"/>
    <lineage>
        <taxon>Eukaryota</taxon>
        <taxon>Metazoa</taxon>
        <taxon>Ecdysozoa</taxon>
        <taxon>Arthropoda</taxon>
        <taxon>Hexapoda</taxon>
        <taxon>Insecta</taxon>
        <taxon>Pterygota</taxon>
        <taxon>Neoptera</taxon>
        <taxon>Endopterygota</taxon>
        <taxon>Hymenoptera</taxon>
        <taxon>Apocrita</taxon>
        <taxon>Proctotrupomorpha</taxon>
        <taxon>Chalcidoidea</taxon>
        <taxon>Trichogrammatidae</taxon>
        <taxon>Trichogramma</taxon>
    </lineage>
</organism>
<evidence type="ECO:0000313" key="3">
    <source>
        <dbReference type="Proteomes" id="UP000479190"/>
    </source>
</evidence>
<dbReference type="InterPro" id="IPR002999">
    <property type="entry name" value="Tudor"/>
</dbReference>
<evidence type="ECO:0000313" key="2">
    <source>
        <dbReference type="EMBL" id="CAB0036027.1"/>
    </source>
</evidence>
<proteinExistence type="predicted"/>
<name>A0A6H5IN61_9HYME</name>